<dbReference type="Proteomes" id="UP000476176">
    <property type="component" value="Unassembled WGS sequence"/>
</dbReference>
<evidence type="ECO:0000313" key="10">
    <source>
        <dbReference type="EMBL" id="KAE9310486.1"/>
    </source>
</evidence>
<dbReference type="EMBL" id="QXFW01000477">
    <property type="protein sequence ID" value="KAE9011047.1"/>
    <property type="molecule type" value="Genomic_DNA"/>
</dbReference>
<keyword evidence="1" id="KW-0732">Signal</keyword>
<accession>A0A6A3KZD7</accession>
<evidence type="ECO:0000313" key="9">
    <source>
        <dbReference type="EMBL" id="KAE9233893.1"/>
    </source>
</evidence>
<dbReference type="EMBL" id="QXGA01000506">
    <property type="protein sequence ID" value="KAE9144923.1"/>
    <property type="molecule type" value="Genomic_DNA"/>
</dbReference>
<dbReference type="Proteomes" id="UP000460718">
    <property type="component" value="Unassembled WGS sequence"/>
</dbReference>
<dbReference type="Proteomes" id="UP000429523">
    <property type="component" value="Unassembled WGS sequence"/>
</dbReference>
<dbReference type="Proteomes" id="UP000488956">
    <property type="component" value="Unassembled WGS sequence"/>
</dbReference>
<feature type="signal peptide" evidence="1">
    <location>
        <begin position="1"/>
        <end position="17"/>
    </location>
</feature>
<evidence type="ECO:0000313" key="5">
    <source>
        <dbReference type="EMBL" id="KAE9116064.1"/>
    </source>
</evidence>
<evidence type="ECO:0000313" key="16">
    <source>
        <dbReference type="Proteomes" id="UP000441208"/>
    </source>
</evidence>
<keyword evidence="12" id="KW-1185">Reference proteome</keyword>
<evidence type="ECO:0008006" key="20">
    <source>
        <dbReference type="Google" id="ProtNLM"/>
    </source>
</evidence>
<evidence type="ECO:0000313" key="4">
    <source>
        <dbReference type="EMBL" id="KAE9112195.1"/>
    </source>
</evidence>
<dbReference type="OrthoDB" id="10283533at2759"/>
<proteinExistence type="predicted"/>
<evidence type="ECO:0000313" key="3">
    <source>
        <dbReference type="EMBL" id="KAE9011047.1"/>
    </source>
</evidence>
<dbReference type="Proteomes" id="UP000440367">
    <property type="component" value="Unassembled WGS sequence"/>
</dbReference>
<evidence type="ECO:0000313" key="14">
    <source>
        <dbReference type="Proteomes" id="UP000440367"/>
    </source>
</evidence>
<evidence type="ECO:0000313" key="7">
    <source>
        <dbReference type="EMBL" id="KAE9211884.1"/>
    </source>
</evidence>
<comment type="caution">
    <text evidence="3">The sequence shown here is derived from an EMBL/GenBank/DDBJ whole genome shotgun (WGS) entry which is preliminary data.</text>
</comment>
<name>A0A6A3KZD7_9STRA</name>
<reference evidence="17 18" key="1">
    <citation type="submission" date="2018-09" db="EMBL/GenBank/DDBJ databases">
        <title>Genomic investigation of the strawberry pathogen Phytophthora fragariae indicates pathogenicity is determined by transcriptional variation in three key races.</title>
        <authorList>
            <person name="Adams T.M."/>
            <person name="Armitage A.D."/>
            <person name="Sobczyk M.K."/>
            <person name="Bates H.J."/>
            <person name="Dunwell J.M."/>
            <person name="Nellist C.F."/>
            <person name="Harrison R.J."/>
        </authorList>
    </citation>
    <scope>NUCLEOTIDE SEQUENCE [LARGE SCALE GENOMIC DNA]</scope>
    <source>
        <strain evidence="10 13">A4</strain>
        <strain evidence="9 14">BC-1</strain>
        <strain evidence="8 18">BC-23</strain>
        <strain evidence="7 12">NOV-27</strain>
        <strain evidence="6 15">NOV-5</strain>
        <strain evidence="5 16">NOV-71</strain>
        <strain evidence="2 11">NOV-9</strain>
        <strain evidence="4 19">ONT-3</strain>
        <strain evidence="3 17">SCRP245</strain>
    </source>
</reference>
<organism evidence="3 17">
    <name type="scientific">Phytophthora fragariae</name>
    <dbReference type="NCBI Taxonomy" id="53985"/>
    <lineage>
        <taxon>Eukaryota</taxon>
        <taxon>Sar</taxon>
        <taxon>Stramenopiles</taxon>
        <taxon>Oomycota</taxon>
        <taxon>Peronosporomycetes</taxon>
        <taxon>Peronosporales</taxon>
        <taxon>Peronosporaceae</taxon>
        <taxon>Phytophthora</taxon>
    </lineage>
</organism>
<evidence type="ECO:0000256" key="1">
    <source>
        <dbReference type="SAM" id="SignalP"/>
    </source>
</evidence>
<dbReference type="AlphaFoldDB" id="A0A6A3KZD7"/>
<dbReference type="Proteomes" id="UP000437068">
    <property type="component" value="Unassembled WGS sequence"/>
</dbReference>
<dbReference type="EMBL" id="QXGD01000562">
    <property type="protein sequence ID" value="KAE9233893.1"/>
    <property type="molecule type" value="Genomic_DNA"/>
</dbReference>
<dbReference type="EMBL" id="QXGE01000507">
    <property type="protein sequence ID" value="KAE9310486.1"/>
    <property type="molecule type" value="Genomic_DNA"/>
</dbReference>
<feature type="chain" id="PRO_5036379975" description="Secreted protein" evidence="1">
    <location>
        <begin position="18"/>
        <end position="88"/>
    </location>
</feature>
<dbReference type="EMBL" id="QXGF01000605">
    <property type="protein sequence ID" value="KAE8937863.1"/>
    <property type="molecule type" value="Genomic_DNA"/>
</dbReference>
<gene>
    <name evidence="10" type="ORF">PF001_g10172</name>
    <name evidence="9" type="ORF">PF002_g11946</name>
    <name evidence="8" type="ORF">PF004_g10008</name>
    <name evidence="7" type="ORF">PF005_g10831</name>
    <name evidence="6" type="ORF">PF006_g10193</name>
    <name evidence="5" type="ORF">PF007_g9801</name>
    <name evidence="2" type="ORF">PF009_g12244</name>
    <name evidence="4" type="ORF">PF010_g10535</name>
    <name evidence="3" type="ORF">PF011_g9542</name>
</gene>
<evidence type="ECO:0000313" key="12">
    <source>
        <dbReference type="Proteomes" id="UP000433483"/>
    </source>
</evidence>
<evidence type="ECO:0000313" key="8">
    <source>
        <dbReference type="EMBL" id="KAE9232119.1"/>
    </source>
</evidence>
<dbReference type="EMBL" id="QXGB01000524">
    <property type="protein sequence ID" value="KAE9211884.1"/>
    <property type="molecule type" value="Genomic_DNA"/>
</dbReference>
<evidence type="ECO:0000313" key="17">
    <source>
        <dbReference type="Proteomes" id="UP000460718"/>
    </source>
</evidence>
<dbReference type="Proteomes" id="UP000441208">
    <property type="component" value="Unassembled WGS sequence"/>
</dbReference>
<dbReference type="EMBL" id="QXFZ01000448">
    <property type="protein sequence ID" value="KAE9116064.1"/>
    <property type="molecule type" value="Genomic_DNA"/>
</dbReference>
<evidence type="ECO:0000313" key="13">
    <source>
        <dbReference type="Proteomes" id="UP000437068"/>
    </source>
</evidence>
<dbReference type="EMBL" id="QXFX01000535">
    <property type="protein sequence ID" value="KAE9112195.1"/>
    <property type="molecule type" value="Genomic_DNA"/>
</dbReference>
<evidence type="ECO:0000313" key="19">
    <source>
        <dbReference type="Proteomes" id="UP000488956"/>
    </source>
</evidence>
<evidence type="ECO:0000313" key="18">
    <source>
        <dbReference type="Proteomes" id="UP000476176"/>
    </source>
</evidence>
<sequence length="88" mass="9377">MARFGVCFPWFEMLLSCKLPSGCKWVLLSSPGKTLTTDASGLGGLSKKSSSISPPWRFGVERTAGEFVCSSGVELDSLSRCAVVNNSL</sequence>
<evidence type="ECO:0000313" key="6">
    <source>
        <dbReference type="EMBL" id="KAE9144923.1"/>
    </source>
</evidence>
<evidence type="ECO:0000313" key="2">
    <source>
        <dbReference type="EMBL" id="KAE8937863.1"/>
    </source>
</evidence>
<evidence type="ECO:0000313" key="11">
    <source>
        <dbReference type="Proteomes" id="UP000429523"/>
    </source>
</evidence>
<dbReference type="EMBL" id="QXGC01000507">
    <property type="protein sequence ID" value="KAE9232119.1"/>
    <property type="molecule type" value="Genomic_DNA"/>
</dbReference>
<evidence type="ECO:0000313" key="15">
    <source>
        <dbReference type="Proteomes" id="UP000440732"/>
    </source>
</evidence>
<protein>
    <recommendedName>
        <fullName evidence="20">Secreted protein</fullName>
    </recommendedName>
</protein>
<dbReference type="Proteomes" id="UP000433483">
    <property type="component" value="Unassembled WGS sequence"/>
</dbReference>
<dbReference type="Proteomes" id="UP000440732">
    <property type="component" value="Unassembled WGS sequence"/>
</dbReference>